<evidence type="ECO:0000313" key="6">
    <source>
        <dbReference type="EMBL" id="HJC24626.1"/>
    </source>
</evidence>
<dbReference type="Pfam" id="PF00877">
    <property type="entry name" value="NLPC_P60"/>
    <property type="match status" value="1"/>
</dbReference>
<dbReference type="SUPFAM" id="SSF54001">
    <property type="entry name" value="Cysteine proteinases"/>
    <property type="match status" value="1"/>
</dbReference>
<protein>
    <submittedName>
        <fullName evidence="6">C40 family peptidase</fullName>
    </submittedName>
</protein>
<dbReference type="EMBL" id="DWWS01000045">
    <property type="protein sequence ID" value="HJC24626.1"/>
    <property type="molecule type" value="Genomic_DNA"/>
</dbReference>
<evidence type="ECO:0000256" key="2">
    <source>
        <dbReference type="ARBA" id="ARBA00022670"/>
    </source>
</evidence>
<comment type="caution">
    <text evidence="6">The sequence shown here is derived from an EMBL/GenBank/DDBJ whole genome shotgun (WGS) entry which is preliminary data.</text>
</comment>
<dbReference type="InterPro" id="IPR051202">
    <property type="entry name" value="Peptidase_C40"/>
</dbReference>
<dbReference type="GO" id="GO:0006508">
    <property type="term" value="P:proteolysis"/>
    <property type="evidence" value="ECO:0007669"/>
    <property type="project" value="UniProtKB-KW"/>
</dbReference>
<dbReference type="InterPro" id="IPR038765">
    <property type="entry name" value="Papain-like_cys_pep_sf"/>
</dbReference>
<name>A0A9D2NFN0_9FIRM</name>
<organism evidence="6 7">
    <name type="scientific">Candidatus Eisenbergiella merdavium</name>
    <dbReference type="NCBI Taxonomy" id="2838551"/>
    <lineage>
        <taxon>Bacteria</taxon>
        <taxon>Bacillati</taxon>
        <taxon>Bacillota</taxon>
        <taxon>Clostridia</taxon>
        <taxon>Lachnospirales</taxon>
        <taxon>Lachnospiraceae</taxon>
        <taxon>Eisenbergiella</taxon>
    </lineage>
</organism>
<dbReference type="Proteomes" id="UP000823891">
    <property type="component" value="Unassembled WGS sequence"/>
</dbReference>
<keyword evidence="2" id="KW-0645">Protease</keyword>
<dbReference type="PANTHER" id="PTHR47053:SF1">
    <property type="entry name" value="MUREIN DD-ENDOPEPTIDASE MEPH-RELATED"/>
    <property type="match status" value="1"/>
</dbReference>
<dbReference type="PROSITE" id="PS51935">
    <property type="entry name" value="NLPC_P60"/>
    <property type="match status" value="1"/>
</dbReference>
<accession>A0A9D2NFN0</accession>
<keyword evidence="3" id="KW-0378">Hydrolase</keyword>
<evidence type="ECO:0000256" key="1">
    <source>
        <dbReference type="ARBA" id="ARBA00007074"/>
    </source>
</evidence>
<dbReference type="PANTHER" id="PTHR47053">
    <property type="entry name" value="MUREIN DD-ENDOPEPTIDASE MEPH-RELATED"/>
    <property type="match status" value="1"/>
</dbReference>
<keyword evidence="4" id="KW-0788">Thiol protease</keyword>
<gene>
    <name evidence="6" type="ORF">H9761_13095</name>
</gene>
<feature type="domain" description="NlpC/P60" evidence="5">
    <location>
        <begin position="130"/>
        <end position="252"/>
    </location>
</feature>
<dbReference type="Gene3D" id="3.90.1720.10">
    <property type="entry name" value="endopeptidase domain like (from Nostoc punctiforme)"/>
    <property type="match status" value="1"/>
</dbReference>
<dbReference type="Gene3D" id="2.30.30.40">
    <property type="entry name" value="SH3 Domains"/>
    <property type="match status" value="1"/>
</dbReference>
<evidence type="ECO:0000256" key="3">
    <source>
        <dbReference type="ARBA" id="ARBA00022801"/>
    </source>
</evidence>
<evidence type="ECO:0000256" key="4">
    <source>
        <dbReference type="ARBA" id="ARBA00022807"/>
    </source>
</evidence>
<proteinExistence type="inferred from homology"/>
<evidence type="ECO:0000313" key="7">
    <source>
        <dbReference type="Proteomes" id="UP000823891"/>
    </source>
</evidence>
<dbReference type="GO" id="GO:0008234">
    <property type="term" value="F:cysteine-type peptidase activity"/>
    <property type="evidence" value="ECO:0007669"/>
    <property type="project" value="UniProtKB-KW"/>
</dbReference>
<dbReference type="AlphaFoldDB" id="A0A9D2NFN0"/>
<dbReference type="InterPro" id="IPR000064">
    <property type="entry name" value="NLP_P60_dom"/>
</dbReference>
<comment type="similarity">
    <text evidence="1">Belongs to the peptidase C40 family.</text>
</comment>
<evidence type="ECO:0000259" key="5">
    <source>
        <dbReference type="PROSITE" id="PS51935"/>
    </source>
</evidence>
<reference evidence="6" key="1">
    <citation type="journal article" date="2021" name="PeerJ">
        <title>Extensive microbial diversity within the chicken gut microbiome revealed by metagenomics and culture.</title>
        <authorList>
            <person name="Gilroy R."/>
            <person name="Ravi A."/>
            <person name="Getino M."/>
            <person name="Pursley I."/>
            <person name="Horton D.L."/>
            <person name="Alikhan N.F."/>
            <person name="Baker D."/>
            <person name="Gharbi K."/>
            <person name="Hall N."/>
            <person name="Watson M."/>
            <person name="Adriaenssens E.M."/>
            <person name="Foster-Nyarko E."/>
            <person name="Jarju S."/>
            <person name="Secka A."/>
            <person name="Antonio M."/>
            <person name="Oren A."/>
            <person name="Chaudhuri R.R."/>
            <person name="La Ragione R."/>
            <person name="Hildebrand F."/>
            <person name="Pallen M.J."/>
        </authorList>
    </citation>
    <scope>NUCLEOTIDE SEQUENCE</scope>
    <source>
        <strain evidence="6">USAMLcec2-132</strain>
    </source>
</reference>
<reference evidence="6" key="2">
    <citation type="submission" date="2021-04" db="EMBL/GenBank/DDBJ databases">
        <authorList>
            <person name="Gilroy R."/>
        </authorList>
    </citation>
    <scope>NUCLEOTIDE SEQUENCE</scope>
    <source>
        <strain evidence="6">USAMLcec2-132</strain>
    </source>
</reference>
<sequence length="257" mass="28416">MDAAEYAPVPRAYGERRELHTVGVHAADVLYEPRVQGRRLTTLFAGSLVRAAGESRLQGGGTRKEGMRGGRMQNGRTWEDWIRVTLPDGREGYTRAHFLTPRKDGDGFLREGRLEALAGAWGGLEKEREALLRQEIVDRALSFLGTQYRWGGKTVLGIDCSGLAFMSYMLCGILIYRDARIMPGFPVKEIPAERAGKGDLLFFPGHVAVSLGEGRFVHATAYPGCSCVTINSLNEKDPDYRADLRERLIAAGSIFPQ</sequence>